<keyword evidence="4" id="KW-1185">Reference proteome</keyword>
<evidence type="ECO:0000313" key="4">
    <source>
        <dbReference type="Proteomes" id="UP000051386"/>
    </source>
</evidence>
<dbReference type="Proteomes" id="UP000051386">
    <property type="component" value="Unassembled WGS sequence"/>
</dbReference>
<reference evidence="3 4" key="1">
    <citation type="submission" date="2015-05" db="EMBL/GenBank/DDBJ databases">
        <title>Genome sequencing and analysis of members of genus Stenotrophomonas.</title>
        <authorList>
            <person name="Patil P.P."/>
            <person name="Midha S."/>
            <person name="Patil P.B."/>
        </authorList>
    </citation>
    <scope>NUCLEOTIDE SEQUENCE [LARGE SCALE GENOMIC DNA]</scope>
    <source>
        <strain evidence="3 4">DSM 21508</strain>
    </source>
</reference>
<dbReference type="AlphaFoldDB" id="A0A0R0D555"/>
<dbReference type="RefSeq" id="WP_057507060.1">
    <property type="nucleotide sequence ID" value="NZ_JANUEG010000007.1"/>
</dbReference>
<evidence type="ECO:0000256" key="1">
    <source>
        <dbReference type="SAM" id="MobiDB-lite"/>
    </source>
</evidence>
<keyword evidence="2" id="KW-0472">Membrane</keyword>
<accession>A0A0R0D555</accession>
<protein>
    <submittedName>
        <fullName evidence="3">Uncharacterized protein</fullName>
    </submittedName>
</protein>
<feature type="compositionally biased region" description="Basic and acidic residues" evidence="1">
    <location>
        <begin position="45"/>
        <end position="56"/>
    </location>
</feature>
<gene>
    <name evidence="3" type="ORF">ABB28_02280</name>
</gene>
<comment type="caution">
    <text evidence="3">The sequence shown here is derived from an EMBL/GenBank/DDBJ whole genome shotgun (WGS) entry which is preliminary data.</text>
</comment>
<dbReference type="PATRIC" id="fig|517011.3.peg.2811"/>
<keyword evidence="2" id="KW-1133">Transmembrane helix</keyword>
<feature type="region of interest" description="Disordered" evidence="1">
    <location>
        <begin position="1"/>
        <end position="59"/>
    </location>
</feature>
<proteinExistence type="predicted"/>
<name>A0A0R0D555_9GAMM</name>
<keyword evidence="2" id="KW-0812">Transmembrane</keyword>
<evidence type="ECO:0000313" key="3">
    <source>
        <dbReference type="EMBL" id="KRG76646.1"/>
    </source>
</evidence>
<sequence length="429" mass="44143">MSQISPVLQPVLQRFAPAPNPAPSPSSLDEAQARRAADSIAQNSERTRQEPARRSAPDLAAPAASVAGFAGLGALLPLIAGQHPAMVPGATAEAFAVLHRSAAVAVASADAGAPALLAQARTLTDLATVDGPLVLPTTAELRALAGTADGALPGRETLHAVLSDAPAVRDVLEELAQPDEEPEIGQGGDARSDYVLLLVALLMKMSASQREQSVAMVHLAEQSLAAMTTSMVESAKSTQSSKITAAVVGGLIAAGGVGLGGVAAYKGVQNLRTNRMAADASNAEANHLNNQTAVGMNTAPAGASARPPQVEALRQRPQALQETASVSETQYAINNTQLGVVSSAGQAVIQTGGSVGTVAGTPFDIQSTEHSVDSERDRINKDIEIDLGSKINQDANKSSESQQALFNTLVSLEQDKHDAMKHVVGNMRR</sequence>
<feature type="transmembrane region" description="Helical" evidence="2">
    <location>
        <begin position="243"/>
        <end position="265"/>
    </location>
</feature>
<evidence type="ECO:0000256" key="2">
    <source>
        <dbReference type="SAM" id="Phobius"/>
    </source>
</evidence>
<dbReference type="EMBL" id="LDJK01000007">
    <property type="protein sequence ID" value="KRG76646.1"/>
    <property type="molecule type" value="Genomic_DNA"/>
</dbReference>
<organism evidence="3 4">
    <name type="scientific">Stenotrophomonas chelatiphaga</name>
    <dbReference type="NCBI Taxonomy" id="517011"/>
    <lineage>
        <taxon>Bacteria</taxon>
        <taxon>Pseudomonadati</taxon>
        <taxon>Pseudomonadota</taxon>
        <taxon>Gammaproteobacteria</taxon>
        <taxon>Lysobacterales</taxon>
        <taxon>Lysobacteraceae</taxon>
        <taxon>Stenotrophomonas</taxon>
    </lineage>
</organism>